<feature type="domain" description="BPG-independent PGAM N-terminal" evidence="16">
    <location>
        <begin position="86"/>
        <end position="311"/>
    </location>
</feature>
<comment type="pathway">
    <text evidence="3 9">Carbohydrate degradation; glycolysis; pyruvate from D-glyceraldehyde 3-phosphate: step 3/5.</text>
</comment>
<dbReference type="SUPFAM" id="SSF53649">
    <property type="entry name" value="Alkaline phosphatase-like"/>
    <property type="match status" value="1"/>
</dbReference>
<dbReference type="Gene3D" id="3.40.1450.10">
    <property type="entry name" value="BPG-independent phosphoglycerate mutase, domain B"/>
    <property type="match status" value="1"/>
</dbReference>
<dbReference type="PANTHER" id="PTHR31637">
    <property type="entry name" value="2,3-BISPHOSPHOGLYCERATE-INDEPENDENT PHOSPHOGLYCERATE MUTASE"/>
    <property type="match status" value="1"/>
</dbReference>
<feature type="domain" description="Metalloenzyme" evidence="15">
    <location>
        <begin position="10"/>
        <end position="518"/>
    </location>
</feature>
<organism evidence="17 18">
    <name type="scientific">Candidatus Doudnabacteria bacterium CG10_big_fil_rev_8_21_14_0_10_41_10</name>
    <dbReference type="NCBI Taxonomy" id="1974551"/>
    <lineage>
        <taxon>Bacteria</taxon>
        <taxon>Candidatus Doudnaibacteriota</taxon>
    </lineage>
</organism>
<name>A0A2H0VE46_9BACT</name>
<evidence type="ECO:0000256" key="2">
    <source>
        <dbReference type="ARBA" id="ARBA00002315"/>
    </source>
</evidence>
<comment type="caution">
    <text evidence="17">The sequence shown here is derived from an EMBL/GenBank/DDBJ whole genome shotgun (WGS) entry which is preliminary data.</text>
</comment>
<gene>
    <name evidence="9" type="primary">gpmI</name>
    <name evidence="17" type="ORF">COT91_01740</name>
</gene>
<evidence type="ECO:0000259" key="16">
    <source>
        <dbReference type="Pfam" id="PF06415"/>
    </source>
</evidence>
<keyword evidence="8 9" id="KW-0413">Isomerase</keyword>
<dbReference type="InterPro" id="IPR011258">
    <property type="entry name" value="BPG-indep_PGM_N"/>
</dbReference>
<feature type="active site" description="Phosphoserine intermediate" evidence="9 11">
    <location>
        <position position="66"/>
    </location>
</feature>
<evidence type="ECO:0000256" key="12">
    <source>
        <dbReference type="PIRSR" id="PIRSR001492-2"/>
    </source>
</evidence>
<dbReference type="PIRSF" id="PIRSF001492">
    <property type="entry name" value="IPGAM"/>
    <property type="match status" value="1"/>
</dbReference>
<feature type="binding site" evidence="9 12">
    <location>
        <position position="350"/>
    </location>
    <ligand>
        <name>substrate</name>
    </ligand>
</feature>
<evidence type="ECO:0000256" key="6">
    <source>
        <dbReference type="ARBA" id="ARBA00023152"/>
    </source>
</evidence>
<comment type="catalytic activity">
    <reaction evidence="1 9">
        <text>(2R)-2-phosphoglycerate = (2R)-3-phosphoglycerate</text>
        <dbReference type="Rhea" id="RHEA:15901"/>
        <dbReference type="ChEBI" id="CHEBI:58272"/>
        <dbReference type="ChEBI" id="CHEBI:58289"/>
        <dbReference type="EC" id="5.4.2.12"/>
    </reaction>
</comment>
<dbReference type="Gene3D" id="3.40.720.10">
    <property type="entry name" value="Alkaline Phosphatase, subunit A"/>
    <property type="match status" value="1"/>
</dbReference>
<dbReference type="HAMAP" id="MF_01038">
    <property type="entry name" value="GpmI"/>
    <property type="match status" value="1"/>
</dbReference>
<dbReference type="PANTHER" id="PTHR31637:SF0">
    <property type="entry name" value="2,3-BISPHOSPHOGLYCERATE-INDEPENDENT PHOSPHOGLYCERATE MUTASE"/>
    <property type="match status" value="1"/>
</dbReference>
<evidence type="ECO:0000313" key="17">
    <source>
        <dbReference type="EMBL" id="PIR97365.1"/>
    </source>
</evidence>
<dbReference type="GO" id="GO:0030145">
    <property type="term" value="F:manganese ion binding"/>
    <property type="evidence" value="ECO:0007669"/>
    <property type="project" value="UniProtKB-UniRule"/>
</dbReference>
<keyword evidence="7 9" id="KW-0464">Manganese</keyword>
<dbReference type="Proteomes" id="UP000230557">
    <property type="component" value="Unassembled WGS sequence"/>
</dbReference>
<keyword evidence="5 9" id="KW-0479">Metal-binding</keyword>
<feature type="binding site" evidence="9 12">
    <location>
        <position position="196"/>
    </location>
    <ligand>
        <name>substrate</name>
    </ligand>
</feature>
<feature type="binding site" evidence="9 13">
    <location>
        <position position="421"/>
    </location>
    <ligand>
        <name>Mn(2+)</name>
        <dbReference type="ChEBI" id="CHEBI:29035"/>
        <label>1</label>
    </ligand>
</feature>
<comment type="subunit">
    <text evidence="9">Monomer.</text>
</comment>
<dbReference type="NCBIfam" id="TIGR01307">
    <property type="entry name" value="pgm_bpd_ind"/>
    <property type="match status" value="1"/>
</dbReference>
<comment type="cofactor">
    <cofactor evidence="9">
        <name>Mn(2+)</name>
        <dbReference type="ChEBI" id="CHEBI:29035"/>
    </cofactor>
    <text evidence="9">Binds 2 manganese ions per subunit.</text>
</comment>
<evidence type="ECO:0000256" key="13">
    <source>
        <dbReference type="PIRSR" id="PIRSR001492-3"/>
    </source>
</evidence>
<dbReference type="InterPro" id="IPR017850">
    <property type="entry name" value="Alkaline_phosphatase_core_sf"/>
</dbReference>
<feature type="binding site" evidence="9 13">
    <location>
        <position position="417"/>
    </location>
    <ligand>
        <name>Mn(2+)</name>
        <dbReference type="ChEBI" id="CHEBI:29035"/>
        <label>1</label>
    </ligand>
</feature>
<evidence type="ECO:0000256" key="14">
    <source>
        <dbReference type="SAM" id="MobiDB-lite"/>
    </source>
</evidence>
<feature type="binding site" evidence="9 12">
    <location>
        <begin position="269"/>
        <end position="272"/>
    </location>
    <ligand>
        <name>substrate</name>
    </ligand>
</feature>
<comment type="function">
    <text evidence="2 9">Catalyzes the interconversion of 2-phosphoglycerate and 3-phosphoglycerate.</text>
</comment>
<dbReference type="FunFam" id="3.40.1450.10:FF:000002">
    <property type="entry name" value="2,3-bisphosphoglycerate-independent phosphoglycerate mutase"/>
    <property type="match status" value="1"/>
</dbReference>
<protein>
    <recommendedName>
        <fullName evidence="9 10">2,3-bisphosphoglycerate-independent phosphoglycerate mutase</fullName>
        <shortName evidence="9">BPG-independent PGAM</shortName>
        <shortName evidence="9">Phosphoglyceromutase</shortName>
        <shortName evidence="9">iPGM</shortName>
        <ecNumber evidence="9 10">5.4.2.12</ecNumber>
    </recommendedName>
</protein>
<evidence type="ECO:0000256" key="11">
    <source>
        <dbReference type="PIRSR" id="PIRSR001492-1"/>
    </source>
</evidence>
<comment type="similarity">
    <text evidence="4 9">Belongs to the BPG-independent phosphoglycerate mutase family.</text>
</comment>
<feature type="binding site" evidence="9 12">
    <location>
        <position position="190"/>
    </location>
    <ligand>
        <name>substrate</name>
    </ligand>
</feature>
<dbReference type="Pfam" id="PF01676">
    <property type="entry name" value="Metalloenzyme"/>
    <property type="match status" value="1"/>
</dbReference>
<sequence>MDNQIKRNLVVLTVLDGWGIAPPGPGNVISLAKVPNFDNFLKNYPNSRLTASGKDVGLKENEPGNSEAGHENMGAGRTVLQDKIEITKSILDGTFFKNAAFVEALNHAKKYESKIHLMGLLSDERSGHAEPEHLEALLVMLKQANFNNVYLHLFTDGRDTPPKSAEKFLKRLHLTISSLGVGKVATISGRYYGMDRAHNYQRLEKSYNAIVHGKGKTAVNEYQAVKQAYERGETDEFITPTVIPHKDKKGVKKPVTVGDDDAMIFFNLRSDRARQMTKAFVQPELLKNGSDGITNGFKEFKNLFFVSMTEFGTDLPVIIAYPTRKVFNNLPQYLEKQSNVHQLYISESEKFAHVSYFFHGNYAKLLRNEKKIRIDSKNVATFDLAPEMSANEIVDTLVMHLRQKLYNFCLVNFPNADMLGHTGDIKSAVKGVEVIDSALEKIYEQVKSQNGSMIITADHGNVEEMIDLVTKEPTHEHSRNLIPFIVVDEKLKEQKVSLRDGSLRDVAPTVLDLMQIKKPDEMLGISLLKK</sequence>
<dbReference type="EMBL" id="PFAJ01000023">
    <property type="protein sequence ID" value="PIR97365.1"/>
    <property type="molecule type" value="Genomic_DNA"/>
</dbReference>
<dbReference type="SUPFAM" id="SSF64158">
    <property type="entry name" value="2,3-Bisphosphoglycerate-independent phosphoglycerate mutase, substrate-binding domain"/>
    <property type="match status" value="1"/>
</dbReference>
<evidence type="ECO:0000256" key="1">
    <source>
        <dbReference type="ARBA" id="ARBA00000370"/>
    </source>
</evidence>
<feature type="binding site" evidence="9 12">
    <location>
        <position position="128"/>
    </location>
    <ligand>
        <name>substrate</name>
    </ligand>
</feature>
<accession>A0A2H0VE46</accession>
<evidence type="ECO:0000256" key="10">
    <source>
        <dbReference type="NCBIfam" id="TIGR01307"/>
    </source>
</evidence>
<evidence type="ECO:0000259" key="15">
    <source>
        <dbReference type="Pfam" id="PF01676"/>
    </source>
</evidence>
<dbReference type="CDD" id="cd16010">
    <property type="entry name" value="iPGM"/>
    <property type="match status" value="1"/>
</dbReference>
<evidence type="ECO:0000256" key="8">
    <source>
        <dbReference type="ARBA" id="ARBA00023235"/>
    </source>
</evidence>
<dbReference type="GO" id="GO:0006096">
    <property type="term" value="P:glycolytic process"/>
    <property type="evidence" value="ECO:0007669"/>
    <property type="project" value="UniProtKB-UniRule"/>
</dbReference>
<dbReference type="GO" id="GO:0006007">
    <property type="term" value="P:glucose catabolic process"/>
    <property type="evidence" value="ECO:0007669"/>
    <property type="project" value="InterPro"/>
</dbReference>
<dbReference type="InterPro" id="IPR005995">
    <property type="entry name" value="Pgm_bpd_ind"/>
</dbReference>
<evidence type="ECO:0000256" key="5">
    <source>
        <dbReference type="ARBA" id="ARBA00022723"/>
    </source>
</evidence>
<feature type="binding site" evidence="9 13">
    <location>
        <position position="477"/>
    </location>
    <ligand>
        <name>Mn(2+)</name>
        <dbReference type="ChEBI" id="CHEBI:29035"/>
        <label>1</label>
    </ligand>
</feature>
<evidence type="ECO:0000313" key="18">
    <source>
        <dbReference type="Proteomes" id="UP000230557"/>
    </source>
</evidence>
<feature type="binding site" evidence="9 13">
    <location>
        <position position="16"/>
    </location>
    <ligand>
        <name>Mn(2+)</name>
        <dbReference type="ChEBI" id="CHEBI:29035"/>
        <label>2</label>
    </ligand>
</feature>
<dbReference type="UniPathway" id="UPA00109">
    <property type="reaction ID" value="UER00186"/>
</dbReference>
<proteinExistence type="inferred from homology"/>
<evidence type="ECO:0000256" key="4">
    <source>
        <dbReference type="ARBA" id="ARBA00008819"/>
    </source>
</evidence>
<dbReference type="GO" id="GO:0005829">
    <property type="term" value="C:cytosol"/>
    <property type="evidence" value="ECO:0007669"/>
    <property type="project" value="TreeGrafter"/>
</dbReference>
<keyword evidence="6 9" id="KW-0324">Glycolysis</keyword>
<feature type="region of interest" description="Disordered" evidence="14">
    <location>
        <begin position="51"/>
        <end position="72"/>
    </location>
</feature>
<feature type="binding site" evidence="9 13">
    <location>
        <position position="459"/>
    </location>
    <ligand>
        <name>Mn(2+)</name>
        <dbReference type="ChEBI" id="CHEBI:29035"/>
        <label>2</label>
    </ligand>
</feature>
<feature type="binding site" evidence="9 12">
    <location>
        <begin position="158"/>
        <end position="159"/>
    </location>
    <ligand>
        <name>substrate</name>
    </ligand>
</feature>
<dbReference type="InterPro" id="IPR006124">
    <property type="entry name" value="Metalloenzyme"/>
</dbReference>
<evidence type="ECO:0000256" key="3">
    <source>
        <dbReference type="ARBA" id="ARBA00004798"/>
    </source>
</evidence>
<evidence type="ECO:0000256" key="7">
    <source>
        <dbReference type="ARBA" id="ARBA00023211"/>
    </source>
</evidence>
<dbReference type="InterPro" id="IPR036646">
    <property type="entry name" value="PGAM_B_sf"/>
</dbReference>
<feature type="binding site" evidence="9 13">
    <location>
        <position position="458"/>
    </location>
    <ligand>
        <name>Mn(2+)</name>
        <dbReference type="ChEBI" id="CHEBI:29035"/>
        <label>2</label>
    </ligand>
</feature>
<dbReference type="GO" id="GO:0004619">
    <property type="term" value="F:phosphoglycerate mutase activity"/>
    <property type="evidence" value="ECO:0007669"/>
    <property type="project" value="UniProtKB-UniRule"/>
</dbReference>
<feature type="binding site" evidence="9 13">
    <location>
        <position position="66"/>
    </location>
    <ligand>
        <name>Mn(2+)</name>
        <dbReference type="ChEBI" id="CHEBI:29035"/>
        <label>2</label>
    </ligand>
</feature>
<dbReference type="Pfam" id="PF06415">
    <property type="entry name" value="iPGM_N"/>
    <property type="match status" value="1"/>
</dbReference>
<dbReference type="EC" id="5.4.2.12" evidence="9 10"/>
<dbReference type="AlphaFoldDB" id="A0A2H0VE46"/>
<reference evidence="18" key="1">
    <citation type="submission" date="2017-09" db="EMBL/GenBank/DDBJ databases">
        <title>Depth-based differentiation of microbial function through sediment-hosted aquifers and enrichment of novel symbionts in the deep terrestrial subsurface.</title>
        <authorList>
            <person name="Probst A.J."/>
            <person name="Ladd B."/>
            <person name="Jarett J.K."/>
            <person name="Geller-Mcgrath D.E."/>
            <person name="Sieber C.M.K."/>
            <person name="Emerson J.B."/>
            <person name="Anantharaman K."/>
            <person name="Thomas B.C."/>
            <person name="Malmstrom R."/>
            <person name="Stieglmeier M."/>
            <person name="Klingl A."/>
            <person name="Woyke T."/>
            <person name="Ryan C.M."/>
            <person name="Banfield J.F."/>
        </authorList>
    </citation>
    <scope>NUCLEOTIDE SEQUENCE [LARGE SCALE GENOMIC DNA]</scope>
</reference>
<evidence type="ECO:0000256" key="9">
    <source>
        <dbReference type="HAMAP-Rule" id="MF_01038"/>
    </source>
</evidence>